<accession>A0ABP0VA51</accession>
<dbReference type="SUPFAM" id="SSF52980">
    <property type="entry name" value="Restriction endonuclease-like"/>
    <property type="match status" value="1"/>
</dbReference>
<dbReference type="Proteomes" id="UP001497444">
    <property type="component" value="Unassembled WGS sequence"/>
</dbReference>
<evidence type="ECO:0000256" key="1">
    <source>
        <dbReference type="SAM" id="MobiDB-lite"/>
    </source>
</evidence>
<feature type="region of interest" description="Disordered" evidence="1">
    <location>
        <begin position="100"/>
        <end position="128"/>
    </location>
</feature>
<comment type="caution">
    <text evidence="2">The sequence shown here is derived from an EMBL/GenBank/DDBJ whole genome shotgun (WGS) entry which is preliminary data.</text>
</comment>
<keyword evidence="3" id="KW-1185">Reference proteome</keyword>
<dbReference type="InterPro" id="IPR011604">
    <property type="entry name" value="PDDEXK-like_dom_sf"/>
</dbReference>
<gene>
    <name evidence="2" type="ORF">CSSPJE1EN1_LOCUS25800</name>
</gene>
<organism evidence="2 3">
    <name type="scientific">Sphagnum jensenii</name>
    <dbReference type="NCBI Taxonomy" id="128206"/>
    <lineage>
        <taxon>Eukaryota</taxon>
        <taxon>Viridiplantae</taxon>
        <taxon>Streptophyta</taxon>
        <taxon>Embryophyta</taxon>
        <taxon>Bryophyta</taxon>
        <taxon>Sphagnophytina</taxon>
        <taxon>Sphagnopsida</taxon>
        <taxon>Sphagnales</taxon>
        <taxon>Sphagnaceae</taxon>
        <taxon>Sphagnum</taxon>
    </lineage>
</organism>
<evidence type="ECO:0008006" key="4">
    <source>
        <dbReference type="Google" id="ProtNLM"/>
    </source>
</evidence>
<proteinExistence type="predicted"/>
<feature type="compositionally biased region" description="Basic and acidic residues" evidence="1">
    <location>
        <begin position="100"/>
        <end position="113"/>
    </location>
</feature>
<evidence type="ECO:0000313" key="3">
    <source>
        <dbReference type="Proteomes" id="UP001497444"/>
    </source>
</evidence>
<reference evidence="2" key="1">
    <citation type="submission" date="2024-02" db="EMBL/GenBank/DDBJ databases">
        <authorList>
            <consortium name="ELIXIR-Norway"/>
            <consortium name="Elixir Norway"/>
        </authorList>
    </citation>
    <scope>NUCLEOTIDE SEQUENCE</scope>
</reference>
<dbReference type="Gene3D" id="3.90.320.10">
    <property type="match status" value="1"/>
</dbReference>
<dbReference type="InterPro" id="IPR011335">
    <property type="entry name" value="Restrct_endonuc-II-like"/>
</dbReference>
<dbReference type="EMBL" id="CAXAQS010000168">
    <property type="protein sequence ID" value="CAK9250422.1"/>
    <property type="molecule type" value="Genomic_DNA"/>
</dbReference>
<protein>
    <recommendedName>
        <fullName evidence="4">YqaJ viral recombinase domain-containing protein</fullName>
    </recommendedName>
</protein>
<evidence type="ECO:0000313" key="2">
    <source>
        <dbReference type="EMBL" id="CAK9250422.1"/>
    </source>
</evidence>
<name>A0ABP0VA51_9BRYO</name>
<sequence length="352" mass="40918">MEKVNGLYGSTIQVQWQILEPLDYKGRMKWENFNVFSDIDEIREKAEAKLQKFWSQMTDDDDGAEYVFSKVVRKKAYVRMKNFENNDGGMTPYIVSRIRPEEKDKKNKGKQDTKAANAGFALPQQPESTSEILNDELPWEFEKLTTTRKPRGYLGCSTMGHPCDRYIWLNKYGEITFEIPLRKQRIFERGIIEESRILSLLGKVEGWTIESLQYPLQKGVLRGNADAVLKDRDGIRYILEIKTMNDKAFKEIKKHGIQKTQFSYWAQCQTYLYLSEDIHVALLLAVNKNDESMYEEVINLDSSVGETFLAKATRIHEQTEMPLGLMALKRSLYRALGAVLRSFVMEKSIFRK</sequence>